<dbReference type="AlphaFoldDB" id="A0AAJ7X6D4"/>
<protein>
    <submittedName>
        <fullName evidence="9">Pendrin-like</fullName>
    </submittedName>
</protein>
<feature type="transmembrane region" description="Helical" evidence="6">
    <location>
        <begin position="418"/>
        <end position="443"/>
    </location>
</feature>
<sequence length="743" mass="78604">MSHQLTLAAFLRIVSIPQLPPPLPLPPLSARAPPPQPPGLAYALLALVPPVNGLYSSFYPPLVYCLLGTSRHISVGLFPVVSLMVGTVTVRLVPDDGGAVALETGNGTLGNATVATPSDMDARRVAVAASVTCLVGIIQLCLGALRVGFVSIFLSSPLVSGFMTAAAFHVLVSQLKYLFGLSVPSYSGPFASIYAIIEVFSRLPQSNVADVVTSIICIVIAVLAKEINQRFARRLPVPIPVELLVTVVATAVSYGADLEGRFGVDVVRDIPKGLAPPVIPDVSLFPEIIGDAFAIAIVAFVVPLSLSKIFAQKHGYAIDSNQELLAFGLSNIFGSFFQTVVVSTSLSRSLIQESSGGKTQVAALLSSIIVLIVILALGFLLEPLQTAVLASLVVVNLKGMFTQVKEVPRLWRTDRIDCLLWVVSCVMSILLGLDLGLAVALVFEILTTVAHSLFPACVPLGNIPNTEIYKRVGVFKQATETPGVKVVRCPAPLYFGNIEYFREKLMAILEFDPARVARKRDKALKKLKKRLSREAALPINTGAQNEAFSASDQSETSDDSDGDDAAVGAGVEEVKVTREGCGTHEVVAAVKTKRAPPTKREVTETRGAQGTPGPDGEGGGGGTGPWLQAGLAVKLEGVPRVTVDTVILDFSSVTYLDTVAVNTLTTMTGDYQKVGVSFLFAGCDDAVLSRLERAGFFAGAVARSGFFPTTRDAALWNAAHATPPVPLSPRASPRASVTEDTHM</sequence>
<dbReference type="NCBIfam" id="TIGR00815">
    <property type="entry name" value="sulP"/>
    <property type="match status" value="1"/>
</dbReference>
<dbReference type="InterPro" id="IPR011547">
    <property type="entry name" value="SLC26A/SulP_dom"/>
</dbReference>
<gene>
    <name evidence="9" type="primary">LOC116949463</name>
</gene>
<keyword evidence="4 6" id="KW-0472">Membrane</keyword>
<feature type="region of interest" description="Disordered" evidence="5">
    <location>
        <begin position="592"/>
        <end position="622"/>
    </location>
</feature>
<dbReference type="GO" id="GO:0016020">
    <property type="term" value="C:membrane"/>
    <property type="evidence" value="ECO:0007669"/>
    <property type="project" value="UniProtKB-SubCell"/>
</dbReference>
<comment type="subcellular location">
    <subcellularLocation>
        <location evidence="1">Membrane</location>
        <topology evidence="1">Multi-pass membrane protein</topology>
    </subcellularLocation>
</comment>
<feature type="transmembrane region" description="Helical" evidence="6">
    <location>
        <begin position="151"/>
        <end position="171"/>
    </location>
</feature>
<dbReference type="PROSITE" id="PS50801">
    <property type="entry name" value="STAS"/>
    <property type="match status" value="1"/>
</dbReference>
<feature type="domain" description="STAS" evidence="7">
    <location>
        <begin position="474"/>
        <end position="717"/>
    </location>
</feature>
<feature type="transmembrane region" description="Helical" evidence="6">
    <location>
        <begin position="203"/>
        <end position="223"/>
    </location>
</feature>
<dbReference type="InterPro" id="IPR002645">
    <property type="entry name" value="STAS_dom"/>
</dbReference>
<dbReference type="Pfam" id="PF01740">
    <property type="entry name" value="STAS"/>
    <property type="match status" value="1"/>
</dbReference>
<evidence type="ECO:0000256" key="4">
    <source>
        <dbReference type="ARBA" id="ARBA00023136"/>
    </source>
</evidence>
<evidence type="ECO:0000256" key="1">
    <source>
        <dbReference type="ARBA" id="ARBA00004141"/>
    </source>
</evidence>
<feature type="transmembrane region" description="Helical" evidence="6">
    <location>
        <begin position="235"/>
        <end position="256"/>
    </location>
</feature>
<evidence type="ECO:0000256" key="2">
    <source>
        <dbReference type="ARBA" id="ARBA00022692"/>
    </source>
</evidence>
<feature type="transmembrane region" description="Helical" evidence="6">
    <location>
        <begin position="323"/>
        <end position="341"/>
    </location>
</feature>
<dbReference type="InterPro" id="IPR036513">
    <property type="entry name" value="STAS_dom_sf"/>
</dbReference>
<keyword evidence="3 6" id="KW-1133">Transmembrane helix</keyword>
<evidence type="ECO:0000313" key="8">
    <source>
        <dbReference type="Proteomes" id="UP001318040"/>
    </source>
</evidence>
<dbReference type="InterPro" id="IPR001902">
    <property type="entry name" value="SLC26A/SulP_fam"/>
</dbReference>
<feature type="region of interest" description="Disordered" evidence="5">
    <location>
        <begin position="542"/>
        <end position="566"/>
    </location>
</feature>
<keyword evidence="8" id="KW-1185">Reference proteome</keyword>
<dbReference type="CDD" id="cd07042">
    <property type="entry name" value="STAS_SulP_like_sulfate_transporter"/>
    <property type="match status" value="1"/>
</dbReference>
<accession>A0AAJ7X6D4</accession>
<evidence type="ECO:0000259" key="7">
    <source>
        <dbReference type="PROSITE" id="PS50801"/>
    </source>
</evidence>
<evidence type="ECO:0000313" key="9">
    <source>
        <dbReference type="RefSeq" id="XP_032822727.1"/>
    </source>
</evidence>
<feature type="compositionally biased region" description="Acidic residues" evidence="5">
    <location>
        <begin position="555"/>
        <end position="564"/>
    </location>
</feature>
<name>A0AAJ7X6D4_PETMA</name>
<keyword evidence="2 6" id="KW-0812">Transmembrane</keyword>
<dbReference type="PANTHER" id="PTHR11814">
    <property type="entry name" value="SULFATE TRANSPORTER"/>
    <property type="match status" value="1"/>
</dbReference>
<dbReference type="GO" id="GO:0055085">
    <property type="term" value="P:transmembrane transport"/>
    <property type="evidence" value="ECO:0007669"/>
    <property type="project" value="InterPro"/>
</dbReference>
<evidence type="ECO:0000256" key="6">
    <source>
        <dbReference type="SAM" id="Phobius"/>
    </source>
</evidence>
<proteinExistence type="predicted"/>
<dbReference type="KEGG" id="pmrn:116949463"/>
<reference evidence="9" key="1">
    <citation type="submission" date="2025-08" db="UniProtKB">
        <authorList>
            <consortium name="RefSeq"/>
        </authorList>
    </citation>
    <scope>IDENTIFICATION</scope>
    <source>
        <tissue evidence="9">Sperm</tissue>
    </source>
</reference>
<dbReference type="Gene3D" id="3.30.750.24">
    <property type="entry name" value="STAS domain"/>
    <property type="match status" value="1"/>
</dbReference>
<dbReference type="RefSeq" id="XP_032822727.1">
    <property type="nucleotide sequence ID" value="XM_032966836.1"/>
</dbReference>
<evidence type="ECO:0000256" key="3">
    <source>
        <dbReference type="ARBA" id="ARBA00022989"/>
    </source>
</evidence>
<organism evidence="8 9">
    <name type="scientific">Petromyzon marinus</name>
    <name type="common">Sea lamprey</name>
    <dbReference type="NCBI Taxonomy" id="7757"/>
    <lineage>
        <taxon>Eukaryota</taxon>
        <taxon>Metazoa</taxon>
        <taxon>Chordata</taxon>
        <taxon>Craniata</taxon>
        <taxon>Vertebrata</taxon>
        <taxon>Cyclostomata</taxon>
        <taxon>Hyperoartia</taxon>
        <taxon>Petromyzontiformes</taxon>
        <taxon>Petromyzontidae</taxon>
        <taxon>Petromyzon</taxon>
    </lineage>
</organism>
<dbReference type="Pfam" id="PF00916">
    <property type="entry name" value="Sulfate_transp"/>
    <property type="match status" value="1"/>
</dbReference>
<feature type="transmembrane region" description="Helical" evidence="6">
    <location>
        <begin position="178"/>
        <end position="197"/>
    </location>
</feature>
<feature type="transmembrane region" description="Helical" evidence="6">
    <location>
        <begin position="125"/>
        <end position="145"/>
    </location>
</feature>
<feature type="transmembrane region" description="Helical" evidence="6">
    <location>
        <begin position="361"/>
        <end position="381"/>
    </location>
</feature>
<dbReference type="SUPFAM" id="SSF52091">
    <property type="entry name" value="SpoIIaa-like"/>
    <property type="match status" value="1"/>
</dbReference>
<feature type="compositionally biased region" description="Gly residues" evidence="5">
    <location>
        <begin position="613"/>
        <end position="622"/>
    </location>
</feature>
<evidence type="ECO:0000256" key="5">
    <source>
        <dbReference type="SAM" id="MobiDB-lite"/>
    </source>
</evidence>
<dbReference type="Proteomes" id="UP001318040">
    <property type="component" value="Chromosome 36"/>
</dbReference>
<feature type="transmembrane region" description="Helical" evidence="6">
    <location>
        <begin position="292"/>
        <end position="311"/>
    </location>
</feature>